<organism evidence="7 8">
    <name type="scientific">Arthrobacter cavernae</name>
    <dbReference type="NCBI Taxonomy" id="2817681"/>
    <lineage>
        <taxon>Bacteria</taxon>
        <taxon>Bacillati</taxon>
        <taxon>Actinomycetota</taxon>
        <taxon>Actinomycetes</taxon>
        <taxon>Micrococcales</taxon>
        <taxon>Micrococcaceae</taxon>
        <taxon>Arthrobacter</taxon>
    </lineage>
</organism>
<keyword evidence="6" id="KW-1003">Cell membrane</keyword>
<comment type="similarity">
    <text evidence="2 6">Belongs to the 4-toluene sulfonate uptake permease (TSUP) (TC 2.A.102) family.</text>
</comment>
<evidence type="ECO:0000313" key="7">
    <source>
        <dbReference type="EMBL" id="MBO1268797.1"/>
    </source>
</evidence>
<feature type="transmembrane region" description="Helical" evidence="6">
    <location>
        <begin position="30"/>
        <end position="58"/>
    </location>
</feature>
<dbReference type="EMBL" id="JAFNLL010000029">
    <property type="protein sequence ID" value="MBO1268797.1"/>
    <property type="molecule type" value="Genomic_DNA"/>
</dbReference>
<evidence type="ECO:0000256" key="1">
    <source>
        <dbReference type="ARBA" id="ARBA00004141"/>
    </source>
</evidence>
<dbReference type="InterPro" id="IPR051598">
    <property type="entry name" value="TSUP/Inactive_protease-like"/>
</dbReference>
<dbReference type="GO" id="GO:0005886">
    <property type="term" value="C:plasma membrane"/>
    <property type="evidence" value="ECO:0007669"/>
    <property type="project" value="UniProtKB-SubCell"/>
</dbReference>
<keyword evidence="5 6" id="KW-0472">Membrane</keyword>
<evidence type="ECO:0000256" key="6">
    <source>
        <dbReference type="RuleBase" id="RU363041"/>
    </source>
</evidence>
<feature type="transmembrane region" description="Helical" evidence="6">
    <location>
        <begin position="160"/>
        <end position="188"/>
    </location>
</feature>
<dbReference type="InterPro" id="IPR002781">
    <property type="entry name" value="TM_pro_TauE-like"/>
</dbReference>
<name>A0A939KJK9_9MICC</name>
<feature type="transmembrane region" description="Helical" evidence="6">
    <location>
        <begin position="134"/>
        <end position="154"/>
    </location>
</feature>
<evidence type="ECO:0000256" key="5">
    <source>
        <dbReference type="ARBA" id="ARBA00023136"/>
    </source>
</evidence>
<feature type="transmembrane region" description="Helical" evidence="6">
    <location>
        <begin position="234"/>
        <end position="252"/>
    </location>
</feature>
<gene>
    <name evidence="7" type="ORF">J1902_12585</name>
</gene>
<keyword evidence="8" id="KW-1185">Reference proteome</keyword>
<sequence>MAPALGLGAIVGALLGIVGGGGSILAVPALVYGIGMPLSAAIPSSLIVVGTSSAVAVLPRLKSGVNWRLAGIIGSAGIATVYAGAAVNKRLDPDILLMAFALIMVVAGIRMFSDNDRTGGACALPSGRINWHRCLPKAVATGAIVGFLTGLLGVGGGFLIVPALAIVLGLPMAAAVGTSLVIIVVNSLAGFASHLQNLDLDWGVTAAFVAAAMVASLLSARIGRNLPGTVLKKGFAVLVLLIAVFVAVQATLGQGGT</sequence>
<evidence type="ECO:0000256" key="4">
    <source>
        <dbReference type="ARBA" id="ARBA00022989"/>
    </source>
</evidence>
<feature type="transmembrane region" description="Helical" evidence="6">
    <location>
        <begin position="65"/>
        <end position="83"/>
    </location>
</feature>
<feature type="transmembrane region" description="Helical" evidence="6">
    <location>
        <begin position="95"/>
        <end position="113"/>
    </location>
</feature>
<reference evidence="7" key="1">
    <citation type="submission" date="2021-03" db="EMBL/GenBank/DDBJ databases">
        <title>A new species, PO-11, isolated from a karst cave deposit.</title>
        <authorList>
            <person name="Zhaoxiaoyong W."/>
        </authorList>
    </citation>
    <scope>NUCLEOTIDE SEQUENCE</scope>
    <source>
        <strain evidence="7">PO-11</strain>
    </source>
</reference>
<dbReference type="PANTHER" id="PTHR43701">
    <property type="entry name" value="MEMBRANE TRANSPORTER PROTEIN MJ0441-RELATED"/>
    <property type="match status" value="1"/>
</dbReference>
<proteinExistence type="inferred from homology"/>
<comment type="caution">
    <text evidence="7">The sequence shown here is derived from an EMBL/GenBank/DDBJ whole genome shotgun (WGS) entry which is preliminary data.</text>
</comment>
<dbReference type="Pfam" id="PF01925">
    <property type="entry name" value="TauE"/>
    <property type="match status" value="1"/>
</dbReference>
<comment type="subcellular location">
    <subcellularLocation>
        <location evidence="6">Cell membrane</location>
        <topology evidence="6">Multi-pass membrane protein</topology>
    </subcellularLocation>
    <subcellularLocation>
        <location evidence="1">Membrane</location>
        <topology evidence="1">Multi-pass membrane protein</topology>
    </subcellularLocation>
</comment>
<keyword evidence="3 6" id="KW-0812">Transmembrane</keyword>
<keyword evidence="4 6" id="KW-1133">Transmembrane helix</keyword>
<protein>
    <recommendedName>
        <fullName evidence="6">Probable membrane transporter protein</fullName>
    </recommendedName>
</protein>
<evidence type="ECO:0000256" key="2">
    <source>
        <dbReference type="ARBA" id="ARBA00009142"/>
    </source>
</evidence>
<feature type="transmembrane region" description="Helical" evidence="6">
    <location>
        <begin position="200"/>
        <end position="222"/>
    </location>
</feature>
<dbReference type="PANTHER" id="PTHR43701:SF2">
    <property type="entry name" value="MEMBRANE TRANSPORTER PROTEIN YJNA-RELATED"/>
    <property type="match status" value="1"/>
</dbReference>
<dbReference type="AlphaFoldDB" id="A0A939KJK9"/>
<accession>A0A939KJK9</accession>
<evidence type="ECO:0000256" key="3">
    <source>
        <dbReference type="ARBA" id="ARBA00022692"/>
    </source>
</evidence>
<dbReference type="Proteomes" id="UP000664164">
    <property type="component" value="Unassembled WGS sequence"/>
</dbReference>
<evidence type="ECO:0000313" key="8">
    <source>
        <dbReference type="Proteomes" id="UP000664164"/>
    </source>
</evidence>